<feature type="region of interest" description="Disordered" evidence="1">
    <location>
        <begin position="111"/>
        <end position="133"/>
    </location>
</feature>
<protein>
    <submittedName>
        <fullName evidence="2">Uncharacterized protein</fullName>
    </submittedName>
</protein>
<comment type="caution">
    <text evidence="2">The sequence shown here is derived from an EMBL/GenBank/DDBJ whole genome shotgun (WGS) entry which is preliminary data.</text>
</comment>
<reference evidence="2" key="1">
    <citation type="submission" date="2019-11" db="EMBL/GenBank/DDBJ databases">
        <title>Leishmania tarentolae CDS.</title>
        <authorList>
            <person name="Goto Y."/>
            <person name="Yamagishi J."/>
        </authorList>
    </citation>
    <scope>NUCLEOTIDE SEQUENCE [LARGE SCALE GENOMIC DNA]</scope>
    <source>
        <strain evidence="2">Parrot Tar II</strain>
    </source>
</reference>
<proteinExistence type="predicted"/>
<dbReference type="EMBL" id="BLBS01000014">
    <property type="protein sequence ID" value="GET86783.1"/>
    <property type="molecule type" value="Genomic_DNA"/>
</dbReference>
<organism evidence="2 3">
    <name type="scientific">Leishmania tarentolae</name>
    <name type="common">Sauroleishmania tarentolae</name>
    <dbReference type="NCBI Taxonomy" id="5689"/>
    <lineage>
        <taxon>Eukaryota</taxon>
        <taxon>Discoba</taxon>
        <taxon>Euglenozoa</taxon>
        <taxon>Kinetoplastea</taxon>
        <taxon>Metakinetoplastina</taxon>
        <taxon>Trypanosomatida</taxon>
        <taxon>Trypanosomatidae</taxon>
        <taxon>Leishmaniinae</taxon>
        <taxon>Leishmania</taxon>
        <taxon>lizard Leishmania</taxon>
    </lineage>
</organism>
<evidence type="ECO:0000313" key="3">
    <source>
        <dbReference type="Proteomes" id="UP000419144"/>
    </source>
</evidence>
<dbReference type="AlphaFoldDB" id="A0A640KB45"/>
<dbReference type="VEuPathDB" id="TriTrypDB:LtaPh_1204800"/>
<gene>
    <name evidence="2" type="ORF">LtaPh_1204800</name>
</gene>
<dbReference type="OrthoDB" id="265574at2759"/>
<sequence>MPSCESPLSETTPSSPVHPTAHLCDVTGGPAAAAVAGTSRRMTDTAKMLSPRLSATYTAAKTGGGALPAELSQSSPHPYQHRHQQHPQPCVGSLSDPFFLTVIDENVQTFSSTASTSGSRTSLSGDSASTSARDATLCGPCVDCVPPTRGGMVCKSRPACELRLECLPSTSMAHEITKDEAGDSKRKRRQPSSLPSSSHWETAGLFSRVEVTVPTVEVAAADKAVTATAATVTDPEAELKSHGSRSRSPLTTRATAWASTLRGARTPSMELGLASGSVHDGLPSPRSASLSNVKPGSDSRDAPQGSHVLECKTASLPGKRVDTAMSTSSSTVCSYARKAQEGSAKEVMMCAIFGGATPRSKMTLPVPLMMWSTPSRTGPPHSAFCAQDGAANSEQLPLLETYPPNVLPSSIEEVSLGVEYDVTSAPHNDNCSMKDMAVTLKEVADQRQRILAEEPNLQVSPENRRTVHTQWPIHPLLTTACLFGRSIMGASFSTLLWRTALWSRPAIPTPCSCASARTDQQSAQVLSTGLSHESAVPKKYVIDQRYPSSFTTPMLYMLPPPSFLAHKPALLSTKRLAMSSWVEIHRASPFFSHTWSIFMYAHRPAVPPLLATGSTAFCVPSTQHLALLPLPDNTSSDSVGIEKITRFPSHRAAEAEEVVDRKSRDMWRLARCYAHFERAVEQRGDGGVWSARGVSSLTAWDSVGLVAGAGVAKSDMESSRDDDCEDSGPCLFPSFTFDAPRDKPAPVSSTSPQLTSTFPFSSVASVLRAEKEEEDFASAVMWALERMTGAL</sequence>
<feature type="region of interest" description="Disordered" evidence="1">
    <location>
        <begin position="175"/>
        <end position="199"/>
    </location>
</feature>
<name>A0A640KB45_LEITA</name>
<evidence type="ECO:0000313" key="2">
    <source>
        <dbReference type="EMBL" id="GET86783.1"/>
    </source>
</evidence>
<feature type="region of interest" description="Disordered" evidence="1">
    <location>
        <begin position="232"/>
        <end position="254"/>
    </location>
</feature>
<evidence type="ECO:0000256" key="1">
    <source>
        <dbReference type="SAM" id="MobiDB-lite"/>
    </source>
</evidence>
<dbReference type="Proteomes" id="UP000419144">
    <property type="component" value="Unassembled WGS sequence"/>
</dbReference>
<feature type="region of interest" description="Disordered" evidence="1">
    <location>
        <begin position="273"/>
        <end position="305"/>
    </location>
</feature>
<accession>A0A640KB45</accession>
<keyword evidence="3" id="KW-1185">Reference proteome</keyword>
<feature type="compositionally biased region" description="Basic and acidic residues" evidence="1">
    <location>
        <begin position="175"/>
        <end position="184"/>
    </location>
</feature>
<feature type="region of interest" description="Disordered" evidence="1">
    <location>
        <begin position="63"/>
        <end position="88"/>
    </location>
</feature>